<name>A0A8H7WFW2_9HELO</name>
<sequence>MNINHPNHSISAMVSEIIPFFPTSIELFVVRKECTTQGSVKSAKRARLEKTPQPVQKDIPASDQDVEAIPPRRWAHAAVHRLAEHDRRGTGHCTHVLMIDKTENRRGGNIYTREISRRHLRSSAAEKGLQDICRV</sequence>
<dbReference type="AlphaFoldDB" id="A0A8H7WFW2"/>
<protein>
    <submittedName>
        <fullName evidence="2">Uncharacterized protein</fullName>
    </submittedName>
</protein>
<evidence type="ECO:0000313" key="3">
    <source>
        <dbReference type="Proteomes" id="UP000664132"/>
    </source>
</evidence>
<accession>A0A8H7WFW2</accession>
<dbReference type="Proteomes" id="UP000664132">
    <property type="component" value="Unassembled WGS sequence"/>
</dbReference>
<evidence type="ECO:0000256" key="1">
    <source>
        <dbReference type="SAM" id="MobiDB-lite"/>
    </source>
</evidence>
<feature type="region of interest" description="Disordered" evidence="1">
    <location>
        <begin position="39"/>
        <end position="67"/>
    </location>
</feature>
<comment type="caution">
    <text evidence="2">The sequence shown here is derived from an EMBL/GenBank/DDBJ whole genome shotgun (WGS) entry which is preliminary data.</text>
</comment>
<dbReference type="EMBL" id="JAFJYH010000024">
    <property type="protein sequence ID" value="KAG4424139.1"/>
    <property type="molecule type" value="Genomic_DNA"/>
</dbReference>
<gene>
    <name evidence="2" type="ORF">IFR04_002693</name>
</gene>
<reference evidence="2" key="1">
    <citation type="submission" date="2021-02" db="EMBL/GenBank/DDBJ databases">
        <title>Genome sequence Cadophora malorum strain M34.</title>
        <authorList>
            <person name="Stefanovic E."/>
            <person name="Vu D."/>
            <person name="Scully C."/>
            <person name="Dijksterhuis J."/>
            <person name="Roader J."/>
            <person name="Houbraken J."/>
        </authorList>
    </citation>
    <scope>NUCLEOTIDE SEQUENCE</scope>
    <source>
        <strain evidence="2">M34</strain>
    </source>
</reference>
<organism evidence="2 3">
    <name type="scientific">Cadophora malorum</name>
    <dbReference type="NCBI Taxonomy" id="108018"/>
    <lineage>
        <taxon>Eukaryota</taxon>
        <taxon>Fungi</taxon>
        <taxon>Dikarya</taxon>
        <taxon>Ascomycota</taxon>
        <taxon>Pezizomycotina</taxon>
        <taxon>Leotiomycetes</taxon>
        <taxon>Helotiales</taxon>
        <taxon>Ploettnerulaceae</taxon>
        <taxon>Cadophora</taxon>
    </lineage>
</organism>
<proteinExistence type="predicted"/>
<keyword evidence="3" id="KW-1185">Reference proteome</keyword>
<evidence type="ECO:0000313" key="2">
    <source>
        <dbReference type="EMBL" id="KAG4424139.1"/>
    </source>
</evidence>